<protein>
    <submittedName>
        <fullName evidence="1">Uncharacterized protein</fullName>
    </submittedName>
</protein>
<dbReference type="Proteomes" id="UP000003480">
    <property type="component" value="Unassembled WGS sequence"/>
</dbReference>
<sequence>MHRCFQLIVSEFISSYFQLTLAQILADFFEIFDHLYSPAKTNDKSFVLICK</sequence>
<dbReference type="AlphaFoldDB" id="I4G4M6"/>
<dbReference type="EMBL" id="CAIJ01000320">
    <property type="protein sequence ID" value="CCI02887.1"/>
    <property type="molecule type" value="Genomic_DNA"/>
</dbReference>
<proteinExistence type="predicted"/>
<comment type="caution">
    <text evidence="1">The sequence shown here is derived from an EMBL/GenBank/DDBJ whole genome shotgun (WGS) entry which is preliminary data.</text>
</comment>
<evidence type="ECO:0000313" key="1">
    <source>
        <dbReference type="EMBL" id="CCI02887.1"/>
    </source>
</evidence>
<gene>
    <name evidence="1" type="ORF">MICAC_3870007</name>
</gene>
<reference evidence="1 2" key="1">
    <citation type="submission" date="2012-04" db="EMBL/GenBank/DDBJ databases">
        <authorList>
            <person name="Genoscope - CEA"/>
        </authorList>
    </citation>
    <scope>NUCLEOTIDE SEQUENCE [LARGE SCALE GENOMIC DNA]</scope>
    <source>
        <strain evidence="1 2">9443</strain>
    </source>
</reference>
<evidence type="ECO:0000313" key="2">
    <source>
        <dbReference type="Proteomes" id="UP000003480"/>
    </source>
</evidence>
<accession>I4G4M6</accession>
<organism evidence="1 2">
    <name type="scientific">Microcystis aeruginosa PCC 9443</name>
    <dbReference type="NCBI Taxonomy" id="1160281"/>
    <lineage>
        <taxon>Bacteria</taxon>
        <taxon>Bacillati</taxon>
        <taxon>Cyanobacteriota</taxon>
        <taxon>Cyanophyceae</taxon>
        <taxon>Oscillatoriophycideae</taxon>
        <taxon>Chroococcales</taxon>
        <taxon>Microcystaceae</taxon>
        <taxon>Microcystis</taxon>
    </lineage>
</organism>
<dbReference type="HOGENOM" id="CLU_3100798_0_0_3"/>
<name>I4G4M6_MICAE</name>